<protein>
    <submittedName>
        <fullName evidence="2">Uncharacterized protein</fullName>
    </submittedName>
</protein>
<gene>
    <name evidence="2" type="ORF">C1752_08949</name>
</gene>
<evidence type="ECO:0000256" key="1">
    <source>
        <dbReference type="SAM" id="MobiDB-lite"/>
    </source>
</evidence>
<reference evidence="2 3" key="1">
    <citation type="journal article" date="2018" name="Sci. Rep.">
        <title>A novel species of the marine cyanobacterium Acaryochloris with a unique pigment content and lifestyle.</title>
        <authorList>
            <person name="Partensky F."/>
            <person name="Six C."/>
            <person name="Ratin M."/>
            <person name="Garczarek L."/>
            <person name="Vaulot D."/>
            <person name="Probert I."/>
            <person name="Calteau A."/>
            <person name="Gourvil P."/>
            <person name="Marie D."/>
            <person name="Grebert T."/>
            <person name="Bouchier C."/>
            <person name="Le Panse S."/>
            <person name="Gachenot M."/>
            <person name="Rodriguez F."/>
            <person name="Garrido J.L."/>
        </authorList>
    </citation>
    <scope>NUCLEOTIDE SEQUENCE [LARGE SCALE GENOMIC DNA]</scope>
    <source>
        <strain evidence="2 3">RCC1774</strain>
    </source>
</reference>
<evidence type="ECO:0000313" key="2">
    <source>
        <dbReference type="EMBL" id="PZD70807.1"/>
    </source>
</evidence>
<name>A0A2W1JPJ0_9CYAN</name>
<dbReference type="RefSeq" id="WP_110988637.1">
    <property type="nucleotide sequence ID" value="NZ_CAWNWM010000027.1"/>
</dbReference>
<dbReference type="EMBL" id="PQWO01000027">
    <property type="protein sequence ID" value="PZD70807.1"/>
    <property type="molecule type" value="Genomic_DNA"/>
</dbReference>
<sequence>MQEQEQYAVPAARNVEGIQKSYKSDAQRMRAKNAQARLAAKHRAERDQKQRDAIAQIPAEHRI</sequence>
<keyword evidence="3" id="KW-1185">Reference proteome</keyword>
<dbReference type="AlphaFoldDB" id="A0A2W1JPJ0"/>
<comment type="caution">
    <text evidence="2">The sequence shown here is derived from an EMBL/GenBank/DDBJ whole genome shotgun (WGS) entry which is preliminary data.</text>
</comment>
<feature type="region of interest" description="Disordered" evidence="1">
    <location>
        <begin position="40"/>
        <end position="63"/>
    </location>
</feature>
<accession>A0A2W1JPJ0</accession>
<proteinExistence type="predicted"/>
<organism evidence="2 3">
    <name type="scientific">Acaryochloris thomasi RCC1774</name>
    <dbReference type="NCBI Taxonomy" id="1764569"/>
    <lineage>
        <taxon>Bacteria</taxon>
        <taxon>Bacillati</taxon>
        <taxon>Cyanobacteriota</taxon>
        <taxon>Cyanophyceae</taxon>
        <taxon>Acaryochloridales</taxon>
        <taxon>Acaryochloridaceae</taxon>
        <taxon>Acaryochloris</taxon>
        <taxon>Acaryochloris thomasi</taxon>
    </lineage>
</organism>
<feature type="compositionally biased region" description="Basic and acidic residues" evidence="1">
    <location>
        <begin position="42"/>
        <end position="52"/>
    </location>
</feature>
<dbReference type="Proteomes" id="UP000248857">
    <property type="component" value="Unassembled WGS sequence"/>
</dbReference>
<evidence type="ECO:0000313" key="3">
    <source>
        <dbReference type="Proteomes" id="UP000248857"/>
    </source>
</evidence>